<dbReference type="PANTHER" id="PTHR10742:SF382">
    <property type="entry name" value="AMINE OXIDASE DOMAIN-CONTAINING PROTEIN"/>
    <property type="match status" value="1"/>
</dbReference>
<dbReference type="Gene3D" id="3.50.50.60">
    <property type="entry name" value="FAD/NAD(P)-binding domain"/>
    <property type="match status" value="1"/>
</dbReference>
<gene>
    <name evidence="4" type="ORF">K504DRAFT_369540</name>
</gene>
<proteinExistence type="predicted"/>
<dbReference type="SUPFAM" id="SSF54373">
    <property type="entry name" value="FAD-linked reductases, C-terminal domain"/>
    <property type="match status" value="1"/>
</dbReference>
<dbReference type="InterPro" id="IPR002937">
    <property type="entry name" value="Amino_oxidase"/>
</dbReference>
<evidence type="ECO:0000313" key="5">
    <source>
        <dbReference type="Proteomes" id="UP000799428"/>
    </source>
</evidence>
<keyword evidence="5" id="KW-1185">Reference proteome</keyword>
<feature type="domain" description="Amine oxidase" evidence="3">
    <location>
        <begin position="172"/>
        <end position="653"/>
    </location>
</feature>
<organism evidence="4 5">
    <name type="scientific">Pleomassaria siparia CBS 279.74</name>
    <dbReference type="NCBI Taxonomy" id="1314801"/>
    <lineage>
        <taxon>Eukaryota</taxon>
        <taxon>Fungi</taxon>
        <taxon>Dikarya</taxon>
        <taxon>Ascomycota</taxon>
        <taxon>Pezizomycotina</taxon>
        <taxon>Dothideomycetes</taxon>
        <taxon>Pleosporomycetidae</taxon>
        <taxon>Pleosporales</taxon>
        <taxon>Pleomassariaceae</taxon>
        <taxon>Pleomassaria</taxon>
    </lineage>
</organism>
<dbReference type="OrthoDB" id="7777654at2759"/>
<evidence type="ECO:0000259" key="3">
    <source>
        <dbReference type="Pfam" id="PF01593"/>
    </source>
</evidence>
<dbReference type="AlphaFoldDB" id="A0A6G1KMB1"/>
<evidence type="ECO:0000313" key="4">
    <source>
        <dbReference type="EMBL" id="KAF2713978.1"/>
    </source>
</evidence>
<dbReference type="Gene3D" id="3.90.660.10">
    <property type="match status" value="1"/>
</dbReference>
<sequence length="681" mass="75128">MKSFIAATAALSLASGVVSTPIARSNLILFKPLSVTSNSVHNIHIGYGDADFEGEVQVVHGDCALTKSHQRHHEVGSTFVARDAKPERFIWIVPEDAVHEGCLHAFSGTTLIGRSAPISVSKNLRKREDISDVADVNGPWFDGVAYMKDKANNASFVASAKSKKIAIVGGGMSGLLTSLLLTSVGINDWHITESSARVGGRIRTKYLNGSTPSQYQYQEMGPMRFPVSTYYKDTNETIEINDHKMVFQLGAVLNQMNGIAEGDTSSDLAVNFIPWIQSSPNVPADSNGFRLPNGRIPSAAQLAANSSLKYAAVSPTNTTAAELATEGYEAKIDETEERLKAAAKNIFKAHKESVERGMFDFSEYTYLRYALGYDSNTADYVAGTSDNLPMWDLYDSVYFGATTWRTIDKGLESLPRAFLPHVQDKLTLNRKIDGIFYSNDTGKVSLTWRDDPLAMTPETEEYDYAVVAVPFSKVRGWNLPKYSSLLSRAINTMNYEQSCKVSLHYKTRFWEHLSPPIVGGCGAVDTYGIGSVCYPAYKINSTGPGVILASYTSGVSARTVASMTTEEHVARTQRAMIEVHGPIAAEQWTGNYYRQCWEVDEHQAGAWASPFVGQQDLYLPAYYKTEYKSIFIGEHTTYTHAWIFSALDSAVRGTTQLLLDMGLVDEAKQVVEEWMGRWISL</sequence>
<dbReference type="GO" id="GO:0009063">
    <property type="term" value="P:amino acid catabolic process"/>
    <property type="evidence" value="ECO:0007669"/>
    <property type="project" value="TreeGrafter"/>
</dbReference>
<dbReference type="PANTHER" id="PTHR10742">
    <property type="entry name" value="FLAVIN MONOAMINE OXIDASE"/>
    <property type="match status" value="1"/>
</dbReference>
<feature type="signal peptide" evidence="2">
    <location>
        <begin position="1"/>
        <end position="19"/>
    </location>
</feature>
<dbReference type="EMBL" id="MU005765">
    <property type="protein sequence ID" value="KAF2713978.1"/>
    <property type="molecule type" value="Genomic_DNA"/>
</dbReference>
<protein>
    <recommendedName>
        <fullName evidence="3">Amine oxidase domain-containing protein</fullName>
    </recommendedName>
</protein>
<feature type="chain" id="PRO_5026170907" description="Amine oxidase domain-containing protein" evidence="2">
    <location>
        <begin position="20"/>
        <end position="681"/>
    </location>
</feature>
<dbReference type="InterPro" id="IPR036188">
    <property type="entry name" value="FAD/NAD-bd_sf"/>
</dbReference>
<keyword evidence="2" id="KW-0732">Signal</keyword>
<dbReference type="SUPFAM" id="SSF51905">
    <property type="entry name" value="FAD/NAD(P)-binding domain"/>
    <property type="match status" value="1"/>
</dbReference>
<accession>A0A6G1KMB1</accession>
<dbReference type="Gene3D" id="1.20.1440.240">
    <property type="match status" value="1"/>
</dbReference>
<feature type="coiled-coil region" evidence="1">
    <location>
        <begin position="325"/>
        <end position="352"/>
    </location>
</feature>
<evidence type="ECO:0000256" key="1">
    <source>
        <dbReference type="SAM" id="Coils"/>
    </source>
</evidence>
<dbReference type="GO" id="GO:0001716">
    <property type="term" value="F:L-amino-acid oxidase activity"/>
    <property type="evidence" value="ECO:0007669"/>
    <property type="project" value="TreeGrafter"/>
</dbReference>
<evidence type="ECO:0000256" key="2">
    <source>
        <dbReference type="SAM" id="SignalP"/>
    </source>
</evidence>
<dbReference type="InterPro" id="IPR050281">
    <property type="entry name" value="Flavin_monoamine_oxidase"/>
</dbReference>
<name>A0A6G1KMB1_9PLEO</name>
<reference evidence="4" key="1">
    <citation type="journal article" date="2020" name="Stud. Mycol.">
        <title>101 Dothideomycetes genomes: a test case for predicting lifestyles and emergence of pathogens.</title>
        <authorList>
            <person name="Haridas S."/>
            <person name="Albert R."/>
            <person name="Binder M."/>
            <person name="Bloem J."/>
            <person name="Labutti K."/>
            <person name="Salamov A."/>
            <person name="Andreopoulos B."/>
            <person name="Baker S."/>
            <person name="Barry K."/>
            <person name="Bills G."/>
            <person name="Bluhm B."/>
            <person name="Cannon C."/>
            <person name="Castanera R."/>
            <person name="Culley D."/>
            <person name="Daum C."/>
            <person name="Ezra D."/>
            <person name="Gonzalez J."/>
            <person name="Henrissat B."/>
            <person name="Kuo A."/>
            <person name="Liang C."/>
            <person name="Lipzen A."/>
            <person name="Lutzoni F."/>
            <person name="Magnuson J."/>
            <person name="Mondo S."/>
            <person name="Nolan M."/>
            <person name="Ohm R."/>
            <person name="Pangilinan J."/>
            <person name="Park H.-J."/>
            <person name="Ramirez L."/>
            <person name="Alfaro M."/>
            <person name="Sun H."/>
            <person name="Tritt A."/>
            <person name="Yoshinaga Y."/>
            <person name="Zwiers L.-H."/>
            <person name="Turgeon B."/>
            <person name="Goodwin S."/>
            <person name="Spatafora J."/>
            <person name="Crous P."/>
            <person name="Grigoriev I."/>
        </authorList>
    </citation>
    <scope>NUCLEOTIDE SEQUENCE</scope>
    <source>
        <strain evidence="4">CBS 279.74</strain>
    </source>
</reference>
<dbReference type="Pfam" id="PF01593">
    <property type="entry name" value="Amino_oxidase"/>
    <property type="match status" value="1"/>
</dbReference>
<dbReference type="Proteomes" id="UP000799428">
    <property type="component" value="Unassembled WGS sequence"/>
</dbReference>
<keyword evidence="1" id="KW-0175">Coiled coil</keyword>